<feature type="region of interest" description="Disordered" evidence="1">
    <location>
        <begin position="60"/>
        <end position="88"/>
    </location>
</feature>
<accession>A0A8T0BMN3</accession>
<dbReference type="GO" id="GO:0005829">
    <property type="term" value="C:cytosol"/>
    <property type="evidence" value="ECO:0007669"/>
    <property type="project" value="TreeGrafter"/>
</dbReference>
<comment type="caution">
    <text evidence="3">The sequence shown here is derived from an EMBL/GenBank/DDBJ whole genome shotgun (WGS) entry which is preliminary data.</text>
</comment>
<dbReference type="InterPro" id="IPR028889">
    <property type="entry name" value="USP"/>
</dbReference>
<dbReference type="Proteomes" id="UP000606274">
    <property type="component" value="Unassembled WGS sequence"/>
</dbReference>
<dbReference type="GO" id="GO:0016579">
    <property type="term" value="P:protein deubiquitination"/>
    <property type="evidence" value="ECO:0007669"/>
    <property type="project" value="InterPro"/>
</dbReference>
<dbReference type="GO" id="GO:0004843">
    <property type="term" value="F:cysteine-type deubiquitinase activity"/>
    <property type="evidence" value="ECO:0007669"/>
    <property type="project" value="InterPro"/>
</dbReference>
<gene>
    <name evidence="3" type="ORF">HF521_019960</name>
</gene>
<feature type="region of interest" description="Disordered" evidence="1">
    <location>
        <begin position="1"/>
        <end position="37"/>
    </location>
</feature>
<protein>
    <recommendedName>
        <fullName evidence="2">USP domain-containing protein</fullName>
    </recommendedName>
</protein>
<dbReference type="GO" id="GO:0005634">
    <property type="term" value="C:nucleus"/>
    <property type="evidence" value="ECO:0007669"/>
    <property type="project" value="TreeGrafter"/>
</dbReference>
<organism evidence="3 4">
    <name type="scientific">Silurus meridionalis</name>
    <name type="common">Southern catfish</name>
    <name type="synonym">Silurus soldatovi meridionalis</name>
    <dbReference type="NCBI Taxonomy" id="175797"/>
    <lineage>
        <taxon>Eukaryota</taxon>
        <taxon>Metazoa</taxon>
        <taxon>Chordata</taxon>
        <taxon>Craniata</taxon>
        <taxon>Vertebrata</taxon>
        <taxon>Euteleostomi</taxon>
        <taxon>Actinopterygii</taxon>
        <taxon>Neopterygii</taxon>
        <taxon>Teleostei</taxon>
        <taxon>Ostariophysi</taxon>
        <taxon>Siluriformes</taxon>
        <taxon>Siluridae</taxon>
        <taxon>Silurus</taxon>
    </lineage>
</organism>
<name>A0A8T0BMN3_SILME</name>
<dbReference type="InterPro" id="IPR038765">
    <property type="entry name" value="Papain-like_cys_pep_sf"/>
</dbReference>
<evidence type="ECO:0000259" key="2">
    <source>
        <dbReference type="PROSITE" id="PS50235"/>
    </source>
</evidence>
<sequence length="526" mass="60268">MFQGDPGEPRRNPGAGETSSFLSECSRREPRSPAKSFMMFSMFSSPRLWWKKNKYEYIPPSEPLPSTGSDTKTPREPSGTSEKFTGKGKDEAKKVFKWDFRKKNLVDSPADSNKNKENSVAASLGVAQEKLYEKTNEFRKSVEDGNACRSKTMVSDRKINSTTLTVYPITKSHLLTTGLPNLGKTCYCNASLQFLFTANAFCRELSDIIDNYNDRLEVQFIRFFVMLWKIRNNLEGEEVCSKVDCLLGLFNAVSDANPIFKLRKGNSARKFIWQCLKQIKTSTKMLGWKKNADPRCPIKSNFIIKMKKVMKCSRCSFEEDQFKFFHYIIVPLFHKSLDLCLSKALSLKFLDKCKKCENRTVRYFWTFHTLPRFLILHLQRFISSKNRKLIKLDHPVIIKSQLNINVSAFSKNGRINRKCISQSAPKTPKPQKGNSKAEARKKTRKELIGSTSTYRLISILSHIGDLPQIGHFVTDCISPNPPQWVNYNDEDVTLTTEEDVLKERSTCASVFLYEKVSTDETILLNG</sequence>
<evidence type="ECO:0000256" key="1">
    <source>
        <dbReference type="SAM" id="MobiDB-lite"/>
    </source>
</evidence>
<dbReference type="AlphaFoldDB" id="A0A8T0BMN3"/>
<dbReference type="InterPro" id="IPR001394">
    <property type="entry name" value="Peptidase_C19_UCH"/>
</dbReference>
<keyword evidence="4" id="KW-1185">Reference proteome</keyword>
<dbReference type="Gene3D" id="3.90.70.10">
    <property type="entry name" value="Cysteine proteinases"/>
    <property type="match status" value="1"/>
</dbReference>
<dbReference type="InterPro" id="IPR018200">
    <property type="entry name" value="USP_CS"/>
</dbReference>
<dbReference type="PROSITE" id="PS50235">
    <property type="entry name" value="USP_3"/>
    <property type="match status" value="1"/>
</dbReference>
<dbReference type="CDD" id="cd02257">
    <property type="entry name" value="Peptidase_C19"/>
    <property type="match status" value="1"/>
</dbReference>
<dbReference type="SUPFAM" id="SSF54001">
    <property type="entry name" value="Cysteine proteinases"/>
    <property type="match status" value="1"/>
</dbReference>
<feature type="region of interest" description="Disordered" evidence="1">
    <location>
        <begin position="420"/>
        <end position="443"/>
    </location>
</feature>
<evidence type="ECO:0000313" key="4">
    <source>
        <dbReference type="Proteomes" id="UP000606274"/>
    </source>
</evidence>
<evidence type="ECO:0000313" key="3">
    <source>
        <dbReference type="EMBL" id="KAF7706706.1"/>
    </source>
</evidence>
<dbReference type="EMBL" id="JABFDY010000006">
    <property type="protein sequence ID" value="KAF7706706.1"/>
    <property type="molecule type" value="Genomic_DNA"/>
</dbReference>
<dbReference type="PANTHER" id="PTHR24006">
    <property type="entry name" value="UBIQUITIN CARBOXYL-TERMINAL HYDROLASE"/>
    <property type="match status" value="1"/>
</dbReference>
<dbReference type="InterPro" id="IPR050164">
    <property type="entry name" value="Peptidase_C19"/>
</dbReference>
<reference evidence="3" key="1">
    <citation type="submission" date="2020-08" db="EMBL/GenBank/DDBJ databases">
        <title>Chromosome-level assembly of Southern catfish (Silurus meridionalis) provides insights into visual adaptation to the nocturnal and benthic lifestyles.</title>
        <authorList>
            <person name="Zhang Y."/>
            <person name="Wang D."/>
            <person name="Peng Z."/>
        </authorList>
    </citation>
    <scope>NUCLEOTIDE SEQUENCE</scope>
    <source>
        <strain evidence="3">SWU-2019-XX</strain>
        <tissue evidence="3">Muscle</tissue>
    </source>
</reference>
<dbReference type="Pfam" id="PF00443">
    <property type="entry name" value="UCH"/>
    <property type="match status" value="1"/>
</dbReference>
<dbReference type="PROSITE" id="PS00973">
    <property type="entry name" value="USP_2"/>
    <property type="match status" value="1"/>
</dbReference>
<feature type="domain" description="USP" evidence="2">
    <location>
        <begin position="177"/>
        <end position="516"/>
    </location>
</feature>
<proteinExistence type="predicted"/>